<dbReference type="InterPro" id="IPR010052">
    <property type="entry name" value="T2SS_protein-GspI"/>
</dbReference>
<dbReference type="PANTHER" id="PTHR38779">
    <property type="entry name" value="TYPE II SECRETION SYSTEM PROTEIN I-RELATED"/>
    <property type="match status" value="1"/>
</dbReference>
<name>A0ABW2YA68_9GAMM</name>
<keyword evidence="7" id="KW-1133">Transmembrane helix</keyword>
<evidence type="ECO:0000256" key="5">
    <source>
        <dbReference type="ARBA" id="ARBA00022519"/>
    </source>
</evidence>
<evidence type="ECO:0000256" key="2">
    <source>
        <dbReference type="ARBA" id="ARBA00008358"/>
    </source>
</evidence>
<gene>
    <name evidence="9" type="ORF">ACFQ0E_07225</name>
</gene>
<comment type="subcellular location">
    <subcellularLocation>
        <location evidence="1">Cell inner membrane</location>
        <topology evidence="1">Single-pass membrane protein</topology>
    </subcellularLocation>
</comment>
<sequence>MRRPFAAARRQRGYTLIEVVVAFALLAFAMTLLLGTLTNASRQVRASDQYGRAALHAQSLLAQIGVGQALAAGRRDGRLDGGRYQWEVVVSPWRDPQAARQPAQPQTLVGPKLMHVQVTVAWGEGGPRERLSLESLRLVAPTDPNAAGVVP</sequence>
<dbReference type="Proteomes" id="UP001597110">
    <property type="component" value="Unassembled WGS sequence"/>
</dbReference>
<keyword evidence="3" id="KW-1003">Cell membrane</keyword>
<dbReference type="PANTHER" id="PTHR38779:SF2">
    <property type="entry name" value="TYPE II SECRETION SYSTEM PROTEIN I-RELATED"/>
    <property type="match status" value="1"/>
</dbReference>
<evidence type="ECO:0000313" key="9">
    <source>
        <dbReference type="EMBL" id="MFD0725395.1"/>
    </source>
</evidence>
<keyword evidence="6" id="KW-0812">Transmembrane</keyword>
<keyword evidence="10" id="KW-1185">Reference proteome</keyword>
<dbReference type="Pfam" id="PF07963">
    <property type="entry name" value="N_methyl"/>
    <property type="match status" value="1"/>
</dbReference>
<evidence type="ECO:0000256" key="6">
    <source>
        <dbReference type="ARBA" id="ARBA00022692"/>
    </source>
</evidence>
<comment type="similarity">
    <text evidence="2">Belongs to the GSP I family.</text>
</comment>
<protein>
    <submittedName>
        <fullName evidence="9">Prepilin-type N-terminal cleavage/methylation domain-containing protein</fullName>
    </submittedName>
</protein>
<evidence type="ECO:0000256" key="4">
    <source>
        <dbReference type="ARBA" id="ARBA00022481"/>
    </source>
</evidence>
<keyword evidence="5" id="KW-0997">Cell inner membrane</keyword>
<dbReference type="RefSeq" id="WP_386823020.1">
    <property type="nucleotide sequence ID" value="NZ_JBHTIF010000001.1"/>
</dbReference>
<comment type="caution">
    <text evidence="9">The sequence shown here is derived from an EMBL/GenBank/DDBJ whole genome shotgun (WGS) entry which is preliminary data.</text>
</comment>
<dbReference type="NCBIfam" id="NF047828">
    <property type="entry name" value="T3SSXpsI"/>
    <property type="match status" value="1"/>
</dbReference>
<accession>A0ABW2YA68</accession>
<dbReference type="InterPro" id="IPR012902">
    <property type="entry name" value="N_methyl_site"/>
</dbReference>
<evidence type="ECO:0000256" key="3">
    <source>
        <dbReference type="ARBA" id="ARBA00022475"/>
    </source>
</evidence>
<organism evidence="9 10">
    <name type="scientific">Lysobacter brunescens</name>
    <dbReference type="NCBI Taxonomy" id="262323"/>
    <lineage>
        <taxon>Bacteria</taxon>
        <taxon>Pseudomonadati</taxon>
        <taxon>Pseudomonadota</taxon>
        <taxon>Gammaproteobacteria</taxon>
        <taxon>Lysobacterales</taxon>
        <taxon>Lysobacteraceae</taxon>
        <taxon>Lysobacter</taxon>
    </lineage>
</organism>
<proteinExistence type="inferred from homology"/>
<keyword evidence="4" id="KW-0488">Methylation</keyword>
<evidence type="ECO:0000256" key="1">
    <source>
        <dbReference type="ARBA" id="ARBA00004377"/>
    </source>
</evidence>
<keyword evidence="8" id="KW-0472">Membrane</keyword>
<evidence type="ECO:0000313" key="10">
    <source>
        <dbReference type="Proteomes" id="UP001597110"/>
    </source>
</evidence>
<dbReference type="EMBL" id="JBHTIF010000001">
    <property type="protein sequence ID" value="MFD0725395.1"/>
    <property type="molecule type" value="Genomic_DNA"/>
</dbReference>
<reference evidence="10" key="1">
    <citation type="journal article" date="2019" name="Int. J. Syst. Evol. Microbiol.">
        <title>The Global Catalogue of Microorganisms (GCM) 10K type strain sequencing project: providing services to taxonomists for standard genome sequencing and annotation.</title>
        <authorList>
            <consortium name="The Broad Institute Genomics Platform"/>
            <consortium name="The Broad Institute Genome Sequencing Center for Infectious Disease"/>
            <person name="Wu L."/>
            <person name="Ma J."/>
        </authorList>
    </citation>
    <scope>NUCLEOTIDE SEQUENCE [LARGE SCALE GENOMIC DNA]</scope>
    <source>
        <strain evidence="10">CCUG 55585</strain>
    </source>
</reference>
<evidence type="ECO:0000256" key="7">
    <source>
        <dbReference type="ARBA" id="ARBA00022989"/>
    </source>
</evidence>
<dbReference type="NCBIfam" id="TIGR02532">
    <property type="entry name" value="IV_pilin_GFxxxE"/>
    <property type="match status" value="1"/>
</dbReference>
<dbReference type="PROSITE" id="PS00409">
    <property type="entry name" value="PROKAR_NTER_METHYL"/>
    <property type="match status" value="1"/>
</dbReference>
<evidence type="ECO:0000256" key="8">
    <source>
        <dbReference type="ARBA" id="ARBA00023136"/>
    </source>
</evidence>